<dbReference type="RefSeq" id="WP_183509980.1">
    <property type="nucleotide sequence ID" value="NZ_BAABGK010000023.1"/>
</dbReference>
<comment type="caution">
    <text evidence="2">The sequence shown here is derived from an EMBL/GenBank/DDBJ whole genome shotgun (WGS) entry which is preliminary data.</text>
</comment>
<dbReference type="AlphaFoldDB" id="A0A839QG80"/>
<evidence type="ECO:0000313" key="2">
    <source>
        <dbReference type="EMBL" id="MBB2994623.1"/>
    </source>
</evidence>
<dbReference type="EMBL" id="JACHVS010000001">
    <property type="protein sequence ID" value="MBB2994623.1"/>
    <property type="molecule type" value="Genomic_DNA"/>
</dbReference>
<proteinExistence type="predicted"/>
<keyword evidence="1" id="KW-0812">Transmembrane</keyword>
<keyword evidence="1" id="KW-0472">Membrane</keyword>
<evidence type="ECO:0000313" key="3">
    <source>
        <dbReference type="Proteomes" id="UP000523000"/>
    </source>
</evidence>
<protein>
    <submittedName>
        <fullName evidence="2">Uncharacterized protein</fullName>
    </submittedName>
</protein>
<accession>A0A839QG80</accession>
<evidence type="ECO:0000256" key="1">
    <source>
        <dbReference type="SAM" id="Phobius"/>
    </source>
</evidence>
<dbReference type="Proteomes" id="UP000523000">
    <property type="component" value="Unassembled WGS sequence"/>
</dbReference>
<keyword evidence="1" id="KW-1133">Transmembrane helix</keyword>
<feature type="transmembrane region" description="Helical" evidence="1">
    <location>
        <begin position="87"/>
        <end position="111"/>
    </location>
</feature>
<gene>
    <name evidence="2" type="ORF">E9229_000814</name>
</gene>
<organism evidence="2 3">
    <name type="scientific">Paeniglutamicibacter cryotolerans</name>
    <dbReference type="NCBI Taxonomy" id="670079"/>
    <lineage>
        <taxon>Bacteria</taxon>
        <taxon>Bacillati</taxon>
        <taxon>Actinomycetota</taxon>
        <taxon>Actinomycetes</taxon>
        <taxon>Micrococcales</taxon>
        <taxon>Micrococcaceae</taxon>
        <taxon>Paeniglutamicibacter</taxon>
    </lineage>
</organism>
<reference evidence="2 3" key="1">
    <citation type="submission" date="2020-08" db="EMBL/GenBank/DDBJ databases">
        <title>Sequencing the genomes of 1000 actinobacteria strains.</title>
        <authorList>
            <person name="Klenk H.-P."/>
        </authorList>
    </citation>
    <scope>NUCLEOTIDE SEQUENCE [LARGE SCALE GENOMIC DNA]</scope>
    <source>
        <strain evidence="2 3">DSM 22826</strain>
    </source>
</reference>
<name>A0A839QG80_9MICC</name>
<keyword evidence="3" id="KW-1185">Reference proteome</keyword>
<sequence length="127" mass="13643">MQLAQQPMSLGADILLARHGDFIVELRHDRKADVMVARLRDGSADWAPNSLGGANAMPATVPVARMHQLADDFAADKLPFTRSELRFLVKVSLAWAAVAAVLAGGMTLLAMNMGNTWLVESMHGAGF</sequence>